<protein>
    <submittedName>
        <fullName evidence="1">Uncharacterized protein</fullName>
    </submittedName>
</protein>
<reference evidence="1" key="1">
    <citation type="submission" date="2021-01" db="EMBL/GenBank/DDBJ databases">
        <authorList>
            <consortium name="Genoscope - CEA"/>
            <person name="William W."/>
        </authorList>
    </citation>
    <scope>NUCLEOTIDE SEQUENCE</scope>
</reference>
<comment type="caution">
    <text evidence="1">The sequence shown here is derived from an EMBL/GenBank/DDBJ whole genome shotgun (WGS) entry which is preliminary data.</text>
</comment>
<accession>A0A8S1NWT1</accession>
<organism evidence="1 2">
    <name type="scientific">Paramecium sonneborni</name>
    <dbReference type="NCBI Taxonomy" id="65129"/>
    <lineage>
        <taxon>Eukaryota</taxon>
        <taxon>Sar</taxon>
        <taxon>Alveolata</taxon>
        <taxon>Ciliophora</taxon>
        <taxon>Intramacronucleata</taxon>
        <taxon>Oligohymenophorea</taxon>
        <taxon>Peniculida</taxon>
        <taxon>Parameciidae</taxon>
        <taxon>Paramecium</taxon>
    </lineage>
</organism>
<dbReference type="EMBL" id="CAJJDN010000057">
    <property type="protein sequence ID" value="CAD8091564.1"/>
    <property type="molecule type" value="Genomic_DNA"/>
</dbReference>
<dbReference type="AlphaFoldDB" id="A0A8S1NWT1"/>
<gene>
    <name evidence="1" type="ORF">PSON_ATCC_30995.1.T0570335</name>
</gene>
<keyword evidence="2" id="KW-1185">Reference proteome</keyword>
<sequence length="217" mass="26761">MLFYQYLQFEKPYFNRFFQELFFYYRFNIQLSDLSQFKSQFNIAKIVQKLTQKYKKTFSSFCCSIRLKINSIPIQFDQSGIQLQNRFVVETHFYSSNKNQLELRKQFQFGFWIEITLFQQKRQNKCQIQHFLISFKQIQNAILFDRHFQETLQVIYWIGVIQNVKLMNSYCLLHYKINNMKYDFSVYFRLSSSENRLNKKLRFLMGFSTEKKIFRED</sequence>
<name>A0A8S1NWT1_9CILI</name>
<dbReference type="Proteomes" id="UP000692954">
    <property type="component" value="Unassembled WGS sequence"/>
</dbReference>
<evidence type="ECO:0000313" key="1">
    <source>
        <dbReference type="EMBL" id="CAD8091564.1"/>
    </source>
</evidence>
<evidence type="ECO:0000313" key="2">
    <source>
        <dbReference type="Proteomes" id="UP000692954"/>
    </source>
</evidence>
<proteinExistence type="predicted"/>